<dbReference type="InParanoid" id="A0A420WFP3"/>
<keyword evidence="1" id="KW-0732">Signal</keyword>
<protein>
    <submittedName>
        <fullName evidence="2">Uncharacterized protein DUF2219</fullName>
    </submittedName>
</protein>
<feature type="signal peptide" evidence="1">
    <location>
        <begin position="1"/>
        <end position="37"/>
    </location>
</feature>
<feature type="chain" id="PRO_5019396443" evidence="1">
    <location>
        <begin position="38"/>
        <end position="240"/>
    </location>
</feature>
<name>A0A420WFP3_9PROT</name>
<organism evidence="2 3">
    <name type="scientific">Litorimonas taeanensis</name>
    <dbReference type="NCBI Taxonomy" id="568099"/>
    <lineage>
        <taxon>Bacteria</taxon>
        <taxon>Pseudomonadati</taxon>
        <taxon>Pseudomonadota</taxon>
        <taxon>Alphaproteobacteria</taxon>
        <taxon>Maricaulales</taxon>
        <taxon>Robiginitomaculaceae</taxon>
    </lineage>
</organism>
<dbReference type="RefSeq" id="WP_121102829.1">
    <property type="nucleotide sequence ID" value="NZ_RBII01000002.1"/>
</dbReference>
<gene>
    <name evidence="2" type="ORF">DES40_2616</name>
</gene>
<sequence length="240" mass="25753">MSKLDKIIDNKRSFAKRAILASCISVLSLSFSYAATAQDDGQTASKTTEGLNLNLGSSSLSGFDTPLIDLPAKSVGSTLFKLDISDPSCLSGTGQCLRRDDRVDMGLSKQFTSVSEKGIDLSVTPRASMRFDNDNSSTLVGAVVEIGEDLRKGSNIKSNTWYVFAGADAEALTYGPNSVDRLTSGQFYLQDNIIVGDAQAGVGYRIGDADVSLSYSRREASSDDFKFSEDAAALSFTWKR</sequence>
<reference evidence="2 3" key="1">
    <citation type="submission" date="2018-10" db="EMBL/GenBank/DDBJ databases">
        <title>Genomic Encyclopedia of Type Strains, Phase IV (KMG-IV): sequencing the most valuable type-strain genomes for metagenomic binning, comparative biology and taxonomic classification.</title>
        <authorList>
            <person name="Goeker M."/>
        </authorList>
    </citation>
    <scope>NUCLEOTIDE SEQUENCE [LARGE SCALE GENOMIC DNA]</scope>
    <source>
        <strain evidence="2 3">DSM 22008</strain>
    </source>
</reference>
<dbReference type="AlphaFoldDB" id="A0A420WFP3"/>
<dbReference type="Proteomes" id="UP000282211">
    <property type="component" value="Unassembled WGS sequence"/>
</dbReference>
<keyword evidence="3" id="KW-1185">Reference proteome</keyword>
<accession>A0A420WFP3</accession>
<dbReference type="EMBL" id="RBII01000002">
    <property type="protein sequence ID" value="RKQ69807.1"/>
    <property type="molecule type" value="Genomic_DNA"/>
</dbReference>
<evidence type="ECO:0000313" key="3">
    <source>
        <dbReference type="Proteomes" id="UP000282211"/>
    </source>
</evidence>
<dbReference type="OrthoDB" id="7617009at2"/>
<comment type="caution">
    <text evidence="2">The sequence shown here is derived from an EMBL/GenBank/DDBJ whole genome shotgun (WGS) entry which is preliminary data.</text>
</comment>
<evidence type="ECO:0000256" key="1">
    <source>
        <dbReference type="SAM" id="SignalP"/>
    </source>
</evidence>
<proteinExistence type="predicted"/>
<evidence type="ECO:0000313" key="2">
    <source>
        <dbReference type="EMBL" id="RKQ69807.1"/>
    </source>
</evidence>